<evidence type="ECO:0000313" key="1">
    <source>
        <dbReference type="EMBL" id="MBB3937217.1"/>
    </source>
</evidence>
<proteinExistence type="predicted"/>
<organism evidence="1 2">
    <name type="scientific">Aureimonas phyllosphaerae</name>
    <dbReference type="NCBI Taxonomy" id="1166078"/>
    <lineage>
        <taxon>Bacteria</taxon>
        <taxon>Pseudomonadati</taxon>
        <taxon>Pseudomonadota</taxon>
        <taxon>Alphaproteobacteria</taxon>
        <taxon>Hyphomicrobiales</taxon>
        <taxon>Aurantimonadaceae</taxon>
        <taxon>Aureimonas</taxon>
    </lineage>
</organism>
<dbReference type="RefSeq" id="WP_090965284.1">
    <property type="nucleotide sequence ID" value="NZ_FOOA01000017.1"/>
</dbReference>
<name>A0A7W6FWN4_9HYPH</name>
<evidence type="ECO:0000313" key="2">
    <source>
        <dbReference type="Proteomes" id="UP000531216"/>
    </source>
</evidence>
<reference evidence="1 2" key="1">
    <citation type="submission" date="2020-08" db="EMBL/GenBank/DDBJ databases">
        <title>Genomic Encyclopedia of Type Strains, Phase IV (KMG-IV): sequencing the most valuable type-strain genomes for metagenomic binning, comparative biology and taxonomic classification.</title>
        <authorList>
            <person name="Goeker M."/>
        </authorList>
    </citation>
    <scope>NUCLEOTIDE SEQUENCE [LARGE SCALE GENOMIC DNA]</scope>
    <source>
        <strain evidence="1 2">DSM 25024</strain>
    </source>
</reference>
<sequence length="78" mass="8706">MPTDKNVRSLLQVMMIAKSIIDAGRAEEFVKACSGRDDLFVLATEAAREFMATFLNQNSIDPSRMEMRGIGYGQDRCS</sequence>
<gene>
    <name evidence="1" type="ORF">GGR05_003382</name>
</gene>
<dbReference type="Proteomes" id="UP000531216">
    <property type="component" value="Unassembled WGS sequence"/>
</dbReference>
<dbReference type="EMBL" id="JACIDO010000007">
    <property type="protein sequence ID" value="MBB3937217.1"/>
    <property type="molecule type" value="Genomic_DNA"/>
</dbReference>
<keyword evidence="2" id="KW-1185">Reference proteome</keyword>
<comment type="caution">
    <text evidence="1">The sequence shown here is derived from an EMBL/GenBank/DDBJ whole genome shotgun (WGS) entry which is preliminary data.</text>
</comment>
<dbReference type="AlphaFoldDB" id="A0A7W6FWN4"/>
<accession>A0A7W6FWN4</accession>
<protein>
    <submittedName>
        <fullName evidence="1">Uncharacterized protein</fullName>
    </submittedName>
</protein>